<dbReference type="Gene3D" id="3.30.70.120">
    <property type="match status" value="1"/>
</dbReference>
<dbReference type="CDD" id="cd16380">
    <property type="entry name" value="YitT_C"/>
    <property type="match status" value="1"/>
</dbReference>
<evidence type="ECO:0000256" key="1">
    <source>
        <dbReference type="ARBA" id="ARBA00004651"/>
    </source>
</evidence>
<feature type="transmembrane region" description="Helical" evidence="6">
    <location>
        <begin position="157"/>
        <end position="180"/>
    </location>
</feature>
<evidence type="ECO:0000256" key="6">
    <source>
        <dbReference type="SAM" id="Phobius"/>
    </source>
</evidence>
<gene>
    <name evidence="8" type="ORF">INF28_03365</name>
</gene>
<keyword evidence="2" id="KW-1003">Cell membrane</keyword>
<dbReference type="PANTHER" id="PTHR33545">
    <property type="entry name" value="UPF0750 MEMBRANE PROTEIN YITT-RELATED"/>
    <property type="match status" value="1"/>
</dbReference>
<comment type="subcellular location">
    <subcellularLocation>
        <location evidence="1">Cell membrane</location>
        <topology evidence="1">Multi-pass membrane protein</topology>
    </subcellularLocation>
</comment>
<evidence type="ECO:0000256" key="3">
    <source>
        <dbReference type="ARBA" id="ARBA00022692"/>
    </source>
</evidence>
<accession>A0A9D5LZR1</accession>
<dbReference type="Pfam" id="PF02588">
    <property type="entry name" value="YitT_membrane"/>
    <property type="match status" value="1"/>
</dbReference>
<dbReference type="InterPro" id="IPR019264">
    <property type="entry name" value="DUF2179"/>
</dbReference>
<feature type="transmembrane region" description="Helical" evidence="6">
    <location>
        <begin position="119"/>
        <end position="137"/>
    </location>
</feature>
<dbReference type="Proteomes" id="UP000806542">
    <property type="component" value="Unassembled WGS sequence"/>
</dbReference>
<keyword evidence="4 6" id="KW-1133">Transmembrane helix</keyword>
<dbReference type="InterPro" id="IPR051461">
    <property type="entry name" value="UPF0750_membrane"/>
</dbReference>
<evidence type="ECO:0000256" key="5">
    <source>
        <dbReference type="ARBA" id="ARBA00023136"/>
    </source>
</evidence>
<evidence type="ECO:0000256" key="2">
    <source>
        <dbReference type="ARBA" id="ARBA00022475"/>
    </source>
</evidence>
<evidence type="ECO:0000313" key="9">
    <source>
        <dbReference type="Proteomes" id="UP000806542"/>
    </source>
</evidence>
<feature type="transmembrane region" description="Helical" evidence="6">
    <location>
        <begin position="81"/>
        <end position="99"/>
    </location>
</feature>
<dbReference type="InterPro" id="IPR003740">
    <property type="entry name" value="YitT"/>
</dbReference>
<dbReference type="GO" id="GO:0005886">
    <property type="term" value="C:plasma membrane"/>
    <property type="evidence" value="ECO:0007669"/>
    <property type="project" value="UniProtKB-SubCell"/>
</dbReference>
<dbReference type="InterPro" id="IPR015867">
    <property type="entry name" value="N-reg_PII/ATP_PRibTrfase_C"/>
</dbReference>
<feature type="transmembrane region" description="Helical" evidence="6">
    <location>
        <begin position="56"/>
        <end position="74"/>
    </location>
</feature>
<feature type="transmembrane region" description="Helical" evidence="6">
    <location>
        <begin position="12"/>
        <end position="36"/>
    </location>
</feature>
<dbReference type="AlphaFoldDB" id="A0A9D5LZR1"/>
<keyword evidence="9" id="KW-1185">Reference proteome</keyword>
<comment type="caution">
    <text evidence="8">The sequence shown here is derived from an EMBL/GenBank/DDBJ whole genome shotgun (WGS) entry which is preliminary data.</text>
</comment>
<dbReference type="EMBL" id="JADCKB010000005">
    <property type="protein sequence ID" value="MBE5039501.1"/>
    <property type="molecule type" value="Genomic_DNA"/>
</dbReference>
<evidence type="ECO:0000256" key="4">
    <source>
        <dbReference type="ARBA" id="ARBA00022989"/>
    </source>
</evidence>
<evidence type="ECO:0000259" key="7">
    <source>
        <dbReference type="Pfam" id="PF10035"/>
    </source>
</evidence>
<reference evidence="8" key="1">
    <citation type="submission" date="2020-10" db="EMBL/GenBank/DDBJ databases">
        <title>ChiBAC.</title>
        <authorList>
            <person name="Zenner C."/>
            <person name="Hitch T.C.A."/>
            <person name="Clavel T."/>
        </authorList>
    </citation>
    <scope>NUCLEOTIDE SEQUENCE</scope>
    <source>
        <strain evidence="8">DSM 107454</strain>
    </source>
</reference>
<dbReference type="PIRSF" id="PIRSF006483">
    <property type="entry name" value="Membrane_protein_YitT"/>
    <property type="match status" value="1"/>
</dbReference>
<sequence length="293" mass="32314">MICELKKLKLKNIVMLTLAGMINAFGVTIFLTPVKLYDSGISGTSMLLAQITPETFQLSFFLIVLNIPLFLYGLKRQGISFTLYAIYTVIIYSLGAWLITDVLPVDVSFVSPLAGSDLLLCALFGGLISGLGSGLAIRFHGAMDGIEVMAVVFAKKLGISVGTFIMGYNIVLYIVCGMVIQSWILPLYSIVTYMAALKMVDAIVEGFDRAKSVYIITTCHDEICAKLSQTFEQGITVMDAQGFFSGTERKMVWIVLNRFQISNMKELVHSIDPQAYIAIYEVADVFKCEYTNS</sequence>
<name>A0A9D5LZR1_9FIRM</name>
<keyword evidence="3 6" id="KW-0812">Transmembrane</keyword>
<organism evidence="8 9">
    <name type="scientific">Ructibacterium gallinarum</name>
    <dbReference type="NCBI Taxonomy" id="2779355"/>
    <lineage>
        <taxon>Bacteria</taxon>
        <taxon>Bacillati</taxon>
        <taxon>Bacillota</taxon>
        <taxon>Clostridia</taxon>
        <taxon>Eubacteriales</taxon>
        <taxon>Oscillospiraceae</taxon>
        <taxon>Ructibacterium</taxon>
    </lineage>
</organism>
<protein>
    <submittedName>
        <fullName evidence="8">YitT family protein</fullName>
    </submittedName>
</protein>
<evidence type="ECO:0000313" key="8">
    <source>
        <dbReference type="EMBL" id="MBE5039501.1"/>
    </source>
</evidence>
<dbReference type="PANTHER" id="PTHR33545:SF3">
    <property type="entry name" value="UPF0750 MEMBRANE PROTEIN YQFU"/>
    <property type="match status" value="1"/>
</dbReference>
<proteinExistence type="predicted"/>
<feature type="domain" description="DUF2179" evidence="7">
    <location>
        <begin position="234"/>
        <end position="286"/>
    </location>
</feature>
<dbReference type="Pfam" id="PF10035">
    <property type="entry name" value="DUF2179"/>
    <property type="match status" value="1"/>
</dbReference>
<keyword evidence="5 6" id="KW-0472">Membrane</keyword>